<evidence type="ECO:0000256" key="4">
    <source>
        <dbReference type="ARBA" id="ARBA00022729"/>
    </source>
</evidence>
<protein>
    <recommendedName>
        <fullName evidence="10">Protein ecm33</fullName>
    </recommendedName>
</protein>
<dbReference type="SUPFAM" id="SSF52058">
    <property type="entry name" value="L domain-like"/>
    <property type="match status" value="2"/>
</dbReference>
<dbReference type="eggNOG" id="ENOG502QUZC">
    <property type="taxonomic scope" value="Eukaryota"/>
</dbReference>
<feature type="compositionally biased region" description="Polar residues" evidence="6">
    <location>
        <begin position="344"/>
        <end position="355"/>
    </location>
</feature>
<accession>C1GBX7</accession>
<dbReference type="InterPro" id="IPR051648">
    <property type="entry name" value="CWI-Assembly_Regulator"/>
</dbReference>
<dbReference type="GO" id="GO:0009277">
    <property type="term" value="C:fungal-type cell wall"/>
    <property type="evidence" value="ECO:0007669"/>
    <property type="project" value="TreeGrafter"/>
</dbReference>
<dbReference type="OMA" id="WANNITF"/>
<organism evidence="8 9">
    <name type="scientific">Paracoccidioides brasiliensis (strain Pb18)</name>
    <dbReference type="NCBI Taxonomy" id="502780"/>
    <lineage>
        <taxon>Eukaryota</taxon>
        <taxon>Fungi</taxon>
        <taxon>Dikarya</taxon>
        <taxon>Ascomycota</taxon>
        <taxon>Pezizomycotina</taxon>
        <taxon>Eurotiomycetes</taxon>
        <taxon>Eurotiomycetidae</taxon>
        <taxon>Onygenales</taxon>
        <taxon>Ajellomycetaceae</taxon>
        <taxon>Paracoccidioides</taxon>
    </lineage>
</organism>
<dbReference type="GO" id="GO:0009986">
    <property type="term" value="C:cell surface"/>
    <property type="evidence" value="ECO:0007669"/>
    <property type="project" value="TreeGrafter"/>
</dbReference>
<keyword evidence="5" id="KW-0325">Glycoprotein</keyword>
<dbReference type="VEuPathDB" id="FungiDB:PADG_04499"/>
<evidence type="ECO:0008006" key="10">
    <source>
        <dbReference type="Google" id="ProtNLM"/>
    </source>
</evidence>
<dbReference type="Proteomes" id="UP000001628">
    <property type="component" value="Unassembled WGS sequence"/>
</dbReference>
<dbReference type="GO" id="GO:0005886">
    <property type="term" value="C:plasma membrane"/>
    <property type="evidence" value="ECO:0007669"/>
    <property type="project" value="TreeGrafter"/>
</dbReference>
<keyword evidence="4 7" id="KW-0732">Signal</keyword>
<dbReference type="InterPro" id="IPR036941">
    <property type="entry name" value="Rcpt_L-dom_sf"/>
</dbReference>
<dbReference type="STRING" id="502780.C1GBX7"/>
<dbReference type="InParanoid" id="C1GBX7"/>
<dbReference type="Pfam" id="PF12454">
    <property type="entry name" value="Ecm33"/>
    <property type="match status" value="1"/>
</dbReference>
<dbReference type="GeneID" id="22583607"/>
<dbReference type="RefSeq" id="XP_010760018.1">
    <property type="nucleotide sequence ID" value="XM_010761716.1"/>
</dbReference>
<dbReference type="GO" id="GO:0031505">
    <property type="term" value="P:fungal-type cell wall organization"/>
    <property type="evidence" value="ECO:0007669"/>
    <property type="project" value="TreeGrafter"/>
</dbReference>
<keyword evidence="3" id="KW-0964">Secreted</keyword>
<dbReference type="PANTHER" id="PTHR31018:SF3">
    <property type="entry name" value="RECEPTOR PROTEIN-TYROSINE KINASE"/>
    <property type="match status" value="1"/>
</dbReference>
<reference evidence="8 9" key="1">
    <citation type="journal article" date="2011" name="PLoS Genet.">
        <title>Comparative genomic analysis of human fungal pathogens causing paracoccidioidomycosis.</title>
        <authorList>
            <person name="Desjardins C.A."/>
            <person name="Champion M.D."/>
            <person name="Holder J.W."/>
            <person name="Muszewska A."/>
            <person name="Goldberg J."/>
            <person name="Bailao A.M."/>
            <person name="Brigido M.M."/>
            <person name="Ferreira M.E."/>
            <person name="Garcia A.M."/>
            <person name="Grynberg M."/>
            <person name="Gujja S."/>
            <person name="Heiman D.I."/>
            <person name="Henn M.R."/>
            <person name="Kodira C.D."/>
            <person name="Leon-Narvaez H."/>
            <person name="Longo L.V."/>
            <person name="Ma L.J."/>
            <person name="Malavazi I."/>
            <person name="Matsuo A.L."/>
            <person name="Morais F.V."/>
            <person name="Pereira M."/>
            <person name="Rodriguez-Brito S."/>
            <person name="Sakthikumar S."/>
            <person name="Salem-Izacc S.M."/>
            <person name="Sykes S.M."/>
            <person name="Teixeira M.M."/>
            <person name="Vallejo M.C."/>
            <person name="Walter M.E."/>
            <person name="Yandava C."/>
            <person name="Young S."/>
            <person name="Zeng Q."/>
            <person name="Zucker J."/>
            <person name="Felipe M.S."/>
            <person name="Goldman G.H."/>
            <person name="Haas B.J."/>
            <person name="McEwen J.G."/>
            <person name="Nino-Vega G."/>
            <person name="Puccia R."/>
            <person name="San-Blas G."/>
            <person name="Soares C.M."/>
            <person name="Birren B.W."/>
            <person name="Cuomo C.A."/>
        </authorList>
    </citation>
    <scope>NUCLEOTIDE SEQUENCE [LARGE SCALE GENOMIC DNA]</scope>
    <source>
        <strain evidence="8 9">Pb18</strain>
    </source>
</reference>
<dbReference type="HOGENOM" id="CLU_035846_0_1_1"/>
<evidence type="ECO:0000256" key="2">
    <source>
        <dbReference type="ARBA" id="ARBA00022512"/>
    </source>
</evidence>
<feature type="chain" id="PRO_5002908392" description="Protein ecm33" evidence="7">
    <location>
        <begin position="20"/>
        <end position="389"/>
    </location>
</feature>
<evidence type="ECO:0000256" key="1">
    <source>
        <dbReference type="ARBA" id="ARBA00004191"/>
    </source>
</evidence>
<comment type="subcellular location">
    <subcellularLocation>
        <location evidence="1">Secreted</location>
        <location evidence="1">Cell wall</location>
    </subcellularLocation>
</comment>
<name>C1GBX7_PARBD</name>
<evidence type="ECO:0000313" key="8">
    <source>
        <dbReference type="EMBL" id="EEH48420.2"/>
    </source>
</evidence>
<dbReference type="Gene3D" id="3.80.20.20">
    <property type="entry name" value="Receptor L-domain"/>
    <property type="match status" value="1"/>
</dbReference>
<feature type="signal peptide" evidence="7">
    <location>
        <begin position="1"/>
        <end position="19"/>
    </location>
</feature>
<dbReference type="PANTHER" id="PTHR31018">
    <property type="entry name" value="SPORULATION-SPECIFIC PROTEIN-RELATED"/>
    <property type="match status" value="1"/>
</dbReference>
<dbReference type="FunCoup" id="C1GBX7">
    <property type="interactions" value="137"/>
</dbReference>
<dbReference type="KEGG" id="pbn:PADG_04499"/>
<proteinExistence type="predicted"/>
<dbReference type="EMBL" id="KN275961">
    <property type="protein sequence ID" value="EEH48420.2"/>
    <property type="molecule type" value="Genomic_DNA"/>
</dbReference>
<feature type="region of interest" description="Disordered" evidence="6">
    <location>
        <begin position="339"/>
        <end position="367"/>
    </location>
</feature>
<evidence type="ECO:0000256" key="7">
    <source>
        <dbReference type="SAM" id="SignalP"/>
    </source>
</evidence>
<evidence type="ECO:0000256" key="6">
    <source>
        <dbReference type="SAM" id="MobiDB-lite"/>
    </source>
</evidence>
<sequence length="389" mass="41103">MAFIKYLIPALAVAGLVAGQSSCKGNKVIQNQGDASALSSCSKVDGDIEIAAQVPKGSISLDGIREITGSLIAKGSQNLTALSASQLESIGDTFQLSGCIELRTLEFESLTEAGALDFEALPNLQQLAFGKGVSKAKNVRISNTDLVTLKGIMLETVGDMEISNNPHLKEADVAMITNITGYASFSANHVDLKISFPKLERALNMTFRNVSSIEIPSLRSTQGLLGFYSNYFEGLQAPNLTSTGDLVFADNSGLKNISLPLLETVRGAFQIANNTELHAVDGVPKLKTVYGAFDITGKISKVELPSLDEVRGEFNLQTTEKFDCNKLKGEVRKAGEWVCKAEESNPQTGTGTNSGPGKPKPSGAAMGPLSPPAIMTLLALVGCVLGFAL</sequence>
<keyword evidence="9" id="KW-1185">Reference proteome</keyword>
<keyword evidence="2" id="KW-0134">Cell wall</keyword>
<gene>
    <name evidence="8" type="ORF">PADG_04499</name>
</gene>
<evidence type="ECO:0000256" key="3">
    <source>
        <dbReference type="ARBA" id="ARBA00022525"/>
    </source>
</evidence>
<dbReference type="AlphaFoldDB" id="C1GBX7"/>
<dbReference type="OrthoDB" id="536881at2759"/>
<evidence type="ECO:0000313" key="9">
    <source>
        <dbReference type="Proteomes" id="UP000001628"/>
    </source>
</evidence>
<evidence type="ECO:0000256" key="5">
    <source>
        <dbReference type="ARBA" id="ARBA00023180"/>
    </source>
</evidence>